<reference evidence="4" key="1">
    <citation type="submission" date="2021-02" db="EMBL/GenBank/DDBJ databases">
        <authorList>
            <person name="Nowell W R."/>
        </authorList>
    </citation>
    <scope>NUCLEOTIDE SEQUENCE</scope>
    <source>
        <strain evidence="4">Ploen Becks lab</strain>
    </source>
</reference>
<sequence>MSIPKNLIERCIETHFNDKKENIKSEKIIRISEESLKYFYNLEIITICDTSISYLPENLFSSNKFLKEVNFKSNKIKELPENNLIKQIDENLFNDTKKLEYITLDENRLESLPKNIFKGLENLSELNLFGNNLSEVPPAVFSELTNLQFLYLTANKISGLDSGTFATFKKLKELAFSENQIKHLPSNMLLGLNNLESIFIIKNKLSSLPDNIFKDCKNLKEINLSYNSITKLPESLLDGLSKLVTLNLGHNNIEYIPKEFFNGLYNLEIIDFSKNSIDDISNLFRYELNLSFIYFDDNRIKNLEENVFDQLKRLKKVSFQNNSIDTLSNKIFNNQNILRSINFRGNNISNLSDDLFLKNEKLYSCDFSHNRIKNINIELFSKLKELNQVNFSSNKIQDLNKDLFKGLDQLENIDFSNNAIEKLNKELFTNKNYLKINFSSNKISKLDEDIFETCILIEILNFSKNTINFLPKSIFNKCKMLQNIDFSYNNVQVIENDFFNQLLYLEKVNFCGNSIQIVNDYLFCKNFFIKDVNFSKNRILELSPKLFSLMNAGKVKVNFTENSDFYDFESMFNRIFDLNSNTDTETNDLTEYVNFFNVFSYCTAPELTSYAYPYDVNSGAVQYNSSNENIDTFDLLLDFESLKNYYEKDQESYAKKSKNDLEKKKKELETKNLEKTTTNKQTAKGKEVNFHYRLDRKNSTEFYNNIFLFYLNKTVKYFSLKEKQEIYSLFDEFKKNKITVLDFFIMMDDFENNNLICFERFMADKIKTSTISNNEFRIKSSDSLYNFFKRNSDFVFETFFPMVSLKNLINSEKIEQNDENLLKIKRYIFDFEIFLNMDFIKSFEIILENENERLAIYLFLILKFVLKKYNNKSNVKFFVNIESFNTKLLKVFFQNVFHRRWSNLIKLILDYFDEKEDGFLLIQDQDKLFCLESIKSCEAQVSPLDTKRDIYFEINASKQLNDTVTSISEKLNIGKKRSSKEEEDQSLESKTVKVGKEIELSESNIPLDTFNFSKINDFEKYLNLDSSKNILELAYLYYDAEFLRHPSIQKL</sequence>
<dbReference type="PANTHER" id="PTHR45712">
    <property type="entry name" value="AGAP008170-PA"/>
    <property type="match status" value="1"/>
</dbReference>
<dbReference type="SMART" id="SM00365">
    <property type="entry name" value="LRR_SD22"/>
    <property type="match status" value="9"/>
</dbReference>
<dbReference type="InterPro" id="IPR001611">
    <property type="entry name" value="Leu-rich_rpt"/>
</dbReference>
<feature type="coiled-coil region" evidence="3">
    <location>
        <begin position="651"/>
        <end position="681"/>
    </location>
</feature>
<proteinExistence type="predicted"/>
<evidence type="ECO:0000313" key="5">
    <source>
        <dbReference type="Proteomes" id="UP000663879"/>
    </source>
</evidence>
<dbReference type="SMART" id="SM00364">
    <property type="entry name" value="LRR_BAC"/>
    <property type="match status" value="5"/>
</dbReference>
<protein>
    <submittedName>
        <fullName evidence="4">Uncharacterized protein</fullName>
    </submittedName>
</protein>
<keyword evidence="5" id="KW-1185">Reference proteome</keyword>
<organism evidence="4 5">
    <name type="scientific">Brachionus calyciflorus</name>
    <dbReference type="NCBI Taxonomy" id="104777"/>
    <lineage>
        <taxon>Eukaryota</taxon>
        <taxon>Metazoa</taxon>
        <taxon>Spiralia</taxon>
        <taxon>Gnathifera</taxon>
        <taxon>Rotifera</taxon>
        <taxon>Eurotatoria</taxon>
        <taxon>Monogononta</taxon>
        <taxon>Pseudotrocha</taxon>
        <taxon>Ploima</taxon>
        <taxon>Brachionidae</taxon>
        <taxon>Brachionus</taxon>
    </lineage>
</organism>
<evidence type="ECO:0000256" key="2">
    <source>
        <dbReference type="ARBA" id="ARBA00022737"/>
    </source>
</evidence>
<dbReference type="Proteomes" id="UP000663879">
    <property type="component" value="Unassembled WGS sequence"/>
</dbReference>
<comment type="caution">
    <text evidence="4">The sequence shown here is derived from an EMBL/GenBank/DDBJ whole genome shotgun (WGS) entry which is preliminary data.</text>
</comment>
<keyword evidence="2" id="KW-0677">Repeat</keyword>
<dbReference type="InterPro" id="IPR026906">
    <property type="entry name" value="LRR_5"/>
</dbReference>
<dbReference type="PROSITE" id="PS51450">
    <property type="entry name" value="LRR"/>
    <property type="match status" value="6"/>
</dbReference>
<keyword evidence="3" id="KW-0175">Coiled coil</keyword>
<feature type="non-terminal residue" evidence="4">
    <location>
        <position position="1"/>
    </location>
</feature>
<evidence type="ECO:0000256" key="1">
    <source>
        <dbReference type="ARBA" id="ARBA00022614"/>
    </source>
</evidence>
<evidence type="ECO:0000313" key="4">
    <source>
        <dbReference type="EMBL" id="CAF0933282.1"/>
    </source>
</evidence>
<dbReference type="Pfam" id="PF13306">
    <property type="entry name" value="LRR_5"/>
    <property type="match status" value="1"/>
</dbReference>
<keyword evidence="1" id="KW-0433">Leucine-rich repeat</keyword>
<dbReference type="InterPro" id="IPR003591">
    <property type="entry name" value="Leu-rich_rpt_typical-subtyp"/>
</dbReference>
<dbReference type="SUPFAM" id="SSF52058">
    <property type="entry name" value="L domain-like"/>
    <property type="match status" value="2"/>
</dbReference>
<dbReference type="EMBL" id="CAJNOC010002441">
    <property type="protein sequence ID" value="CAF0933282.1"/>
    <property type="molecule type" value="Genomic_DNA"/>
</dbReference>
<dbReference type="InterPro" id="IPR032675">
    <property type="entry name" value="LRR_dom_sf"/>
</dbReference>
<dbReference type="SMART" id="SM00369">
    <property type="entry name" value="LRR_TYP"/>
    <property type="match status" value="14"/>
</dbReference>
<dbReference type="PANTHER" id="PTHR45712:SF1">
    <property type="entry name" value="NEPHROCAN"/>
    <property type="match status" value="1"/>
</dbReference>
<dbReference type="AlphaFoldDB" id="A0A814BW56"/>
<evidence type="ECO:0000256" key="3">
    <source>
        <dbReference type="SAM" id="Coils"/>
    </source>
</evidence>
<dbReference type="Pfam" id="PF13855">
    <property type="entry name" value="LRR_8"/>
    <property type="match status" value="2"/>
</dbReference>
<gene>
    <name evidence="4" type="ORF">OXX778_LOCUS13026</name>
</gene>
<name>A0A814BW56_9BILA</name>
<dbReference type="InterPro" id="IPR050333">
    <property type="entry name" value="SLRP"/>
</dbReference>
<dbReference type="OrthoDB" id="6409297at2759"/>
<accession>A0A814BW56</accession>
<dbReference type="Gene3D" id="3.80.10.10">
    <property type="entry name" value="Ribonuclease Inhibitor"/>
    <property type="match status" value="3"/>
</dbReference>